<reference evidence="6 7" key="1">
    <citation type="submission" date="2018-05" db="EMBL/GenBank/DDBJ databases">
        <title>Complete genome sequence of Arcticibacterium luteifluviistationis SM1504T, a cytophagaceae bacterium isolated from Arctic surface seawater.</title>
        <authorList>
            <person name="Li Y."/>
            <person name="Qin Q.-L."/>
        </authorList>
    </citation>
    <scope>NUCLEOTIDE SEQUENCE [LARGE SCALE GENOMIC DNA]</scope>
    <source>
        <strain evidence="6 7">SM1504</strain>
    </source>
</reference>
<evidence type="ECO:0000313" key="6">
    <source>
        <dbReference type="EMBL" id="AWV96926.1"/>
    </source>
</evidence>
<dbReference type="SUPFAM" id="SSF51905">
    <property type="entry name" value="FAD/NAD(P)-binding domain"/>
    <property type="match status" value="1"/>
</dbReference>
<dbReference type="PRINTS" id="PR00368">
    <property type="entry name" value="FADPNR"/>
</dbReference>
<feature type="domain" description="FAD/NAD(P)-binding" evidence="5">
    <location>
        <begin position="1"/>
        <end position="278"/>
    </location>
</feature>
<gene>
    <name evidence="6" type="ORF">DJ013_01530</name>
</gene>
<evidence type="ECO:0000256" key="2">
    <source>
        <dbReference type="ARBA" id="ARBA00006442"/>
    </source>
</evidence>
<dbReference type="EMBL" id="CP029480">
    <property type="protein sequence ID" value="AWV96926.1"/>
    <property type="molecule type" value="Genomic_DNA"/>
</dbReference>
<comment type="cofactor">
    <cofactor evidence="1">
        <name>FAD</name>
        <dbReference type="ChEBI" id="CHEBI:57692"/>
    </cofactor>
</comment>
<keyword evidence="3" id="KW-0285">Flavoprotein</keyword>
<name>A0A2Z4G6Y6_9BACT</name>
<dbReference type="AlphaFoldDB" id="A0A2Z4G6Y6"/>
<keyword evidence="7" id="KW-1185">Reference proteome</keyword>
<comment type="similarity">
    <text evidence="2">Belongs to the FAD-dependent oxidoreductase family.</text>
</comment>
<evidence type="ECO:0000256" key="3">
    <source>
        <dbReference type="ARBA" id="ARBA00022630"/>
    </source>
</evidence>
<dbReference type="Proteomes" id="UP000249873">
    <property type="component" value="Chromosome"/>
</dbReference>
<evidence type="ECO:0000256" key="1">
    <source>
        <dbReference type="ARBA" id="ARBA00001974"/>
    </source>
</evidence>
<proteinExistence type="inferred from homology"/>
<dbReference type="OrthoDB" id="9792592at2"/>
<dbReference type="Pfam" id="PF07992">
    <property type="entry name" value="Pyr_redox_2"/>
    <property type="match status" value="1"/>
</dbReference>
<sequence length="444" mass="50579">MHIAIIGNGISGITAARHIRKLSDHKISVISSETEHFYSRTALMYIYMGHMKYEHTKGYEDWFWEKNRIDLVFNHVSSIDFKSKKLTFSNDSESLTYDKLIIATGSAPNKFGWPGQDLNGVQGLYSMQDLEKLEELSPKIEHAVIVGGGLIGLELAEMLKSRNKEVTMLVRESSFWNGVLPAAESEMLNEHIKEHHIDLRLNAELSEIKDDGAGNASAVVLKSEETLDCQLVGLTVGVHANVSFLKETDLEIDRGILVNEYLETNIKDVYSIGDCCQHRNPPVGRRPTEQIWYTGKIMGETLAKTICSEPTKYEPGVFYNSAKFLDIEYQTYGTVLAKPEDNVESFYWKHPEKHILVRLNFDKSSKTIIGVNTFGIRMRHEVWDKWLSNNTSVEDILIDLPKANFDPEFFATYEQDIISHYNATYGTDLKQKSPKKSFFSKLFN</sequence>
<keyword evidence="4" id="KW-0274">FAD</keyword>
<dbReference type="PRINTS" id="PR00411">
    <property type="entry name" value="PNDRDTASEI"/>
</dbReference>
<evidence type="ECO:0000259" key="5">
    <source>
        <dbReference type="Pfam" id="PF07992"/>
    </source>
</evidence>
<dbReference type="PANTHER" id="PTHR43429:SF3">
    <property type="entry name" value="NITRITE REDUCTASE [NAD(P)H]"/>
    <property type="match status" value="1"/>
</dbReference>
<organism evidence="6 7">
    <name type="scientific">Arcticibacterium luteifluviistationis</name>
    <dbReference type="NCBI Taxonomy" id="1784714"/>
    <lineage>
        <taxon>Bacteria</taxon>
        <taxon>Pseudomonadati</taxon>
        <taxon>Bacteroidota</taxon>
        <taxon>Cytophagia</taxon>
        <taxon>Cytophagales</taxon>
        <taxon>Leadbetterellaceae</taxon>
        <taxon>Arcticibacterium</taxon>
    </lineage>
</organism>
<protein>
    <submittedName>
        <fullName evidence="6">FAD-dependent oxidoreductase</fullName>
    </submittedName>
</protein>
<dbReference type="InterPro" id="IPR023753">
    <property type="entry name" value="FAD/NAD-binding_dom"/>
</dbReference>
<evidence type="ECO:0000256" key="4">
    <source>
        <dbReference type="ARBA" id="ARBA00022827"/>
    </source>
</evidence>
<dbReference type="Gene3D" id="3.50.50.60">
    <property type="entry name" value="FAD/NAD(P)-binding domain"/>
    <property type="match status" value="2"/>
</dbReference>
<dbReference type="InterPro" id="IPR036188">
    <property type="entry name" value="FAD/NAD-bd_sf"/>
</dbReference>
<dbReference type="RefSeq" id="WP_111370028.1">
    <property type="nucleotide sequence ID" value="NZ_CP029480.1"/>
</dbReference>
<dbReference type="KEGG" id="als:DJ013_01530"/>
<dbReference type="GO" id="GO:0016491">
    <property type="term" value="F:oxidoreductase activity"/>
    <property type="evidence" value="ECO:0007669"/>
    <property type="project" value="InterPro"/>
</dbReference>
<dbReference type="PANTHER" id="PTHR43429">
    <property type="entry name" value="PYRIDINE NUCLEOTIDE-DISULFIDE OXIDOREDUCTASE DOMAIN-CONTAINING"/>
    <property type="match status" value="1"/>
</dbReference>
<dbReference type="InterPro" id="IPR050260">
    <property type="entry name" value="FAD-bd_OxRdtase"/>
</dbReference>
<evidence type="ECO:0000313" key="7">
    <source>
        <dbReference type="Proteomes" id="UP000249873"/>
    </source>
</evidence>
<accession>A0A2Z4G6Y6</accession>